<sequence length="240" mass="25902">MDQYQYQQYATEIALTLDLLPWETIHEMVQVLHQARLEGRQIFVMGNGGSASTATHMACDLSKNTAAAGTPRFRIMALTDNMALFSALANDLAYEDVFAEQLANFLQPGDVVVAISTSGNSPNVLKAVELARTSGAFTIGWTGYNGGKLARLVDMSIVVPNDCVEQIEDIHMMLEHMATKALRRLAQRDSAARAFVSPVLTSGLPEAVAPRPSRNGHSPAVVRPALADLPVEPGDSARQP</sequence>
<accession>A0A540VFK2</accession>
<dbReference type="CDD" id="cd05006">
    <property type="entry name" value="SIS_GmhA"/>
    <property type="match status" value="1"/>
</dbReference>
<dbReference type="InterPro" id="IPR035461">
    <property type="entry name" value="GmhA/DiaA"/>
</dbReference>
<dbReference type="AlphaFoldDB" id="A0A540VFK2"/>
<dbReference type="Proteomes" id="UP000317371">
    <property type="component" value="Unassembled WGS sequence"/>
</dbReference>
<name>A0A540VFK2_9CHLR</name>
<keyword evidence="4" id="KW-1185">Reference proteome</keyword>
<protein>
    <submittedName>
        <fullName evidence="3">SIS domain-containing protein</fullName>
    </submittedName>
</protein>
<comment type="caution">
    <text evidence="3">The sequence shown here is derived from an EMBL/GenBank/DDBJ whole genome shotgun (WGS) entry which is preliminary data.</text>
</comment>
<evidence type="ECO:0000313" key="3">
    <source>
        <dbReference type="EMBL" id="TQE95517.1"/>
    </source>
</evidence>
<reference evidence="3 4" key="1">
    <citation type="submission" date="2019-06" db="EMBL/GenBank/DDBJ databases">
        <title>Genome sequence of Litorilinea aerophila BAA-2444.</title>
        <authorList>
            <person name="Maclea K.S."/>
            <person name="Maurais E.G."/>
            <person name="Iannazzi L.C."/>
        </authorList>
    </citation>
    <scope>NUCLEOTIDE SEQUENCE [LARGE SCALE GENOMIC DNA]</scope>
    <source>
        <strain evidence="3 4">ATCC BAA-2444</strain>
    </source>
</reference>
<evidence type="ECO:0000259" key="2">
    <source>
        <dbReference type="PROSITE" id="PS51464"/>
    </source>
</evidence>
<feature type="domain" description="SIS" evidence="2">
    <location>
        <begin position="28"/>
        <end position="191"/>
    </location>
</feature>
<dbReference type="PROSITE" id="PS51464">
    <property type="entry name" value="SIS"/>
    <property type="match status" value="1"/>
</dbReference>
<dbReference type="Pfam" id="PF13580">
    <property type="entry name" value="SIS_2"/>
    <property type="match status" value="1"/>
</dbReference>
<dbReference type="InterPro" id="IPR046348">
    <property type="entry name" value="SIS_dom_sf"/>
</dbReference>
<proteinExistence type="predicted"/>
<dbReference type="PANTHER" id="PTHR30390">
    <property type="entry name" value="SEDOHEPTULOSE 7-PHOSPHATE ISOMERASE / DNAA INITIATOR-ASSOCIATING FACTOR FOR REPLICATION INITIATION"/>
    <property type="match status" value="1"/>
</dbReference>
<feature type="region of interest" description="Disordered" evidence="1">
    <location>
        <begin position="206"/>
        <end position="240"/>
    </location>
</feature>
<dbReference type="SUPFAM" id="SSF53697">
    <property type="entry name" value="SIS domain"/>
    <property type="match status" value="1"/>
</dbReference>
<dbReference type="InParanoid" id="A0A540VFK2"/>
<dbReference type="EMBL" id="VIGC01000013">
    <property type="protein sequence ID" value="TQE95517.1"/>
    <property type="molecule type" value="Genomic_DNA"/>
</dbReference>
<gene>
    <name evidence="3" type="ORF">FKZ61_11790</name>
</gene>
<evidence type="ECO:0000256" key="1">
    <source>
        <dbReference type="SAM" id="MobiDB-lite"/>
    </source>
</evidence>
<dbReference type="InterPro" id="IPR050099">
    <property type="entry name" value="SIS_GmhA/DiaA_subfam"/>
</dbReference>
<dbReference type="GO" id="GO:0097367">
    <property type="term" value="F:carbohydrate derivative binding"/>
    <property type="evidence" value="ECO:0007669"/>
    <property type="project" value="InterPro"/>
</dbReference>
<dbReference type="InterPro" id="IPR001347">
    <property type="entry name" value="SIS_dom"/>
</dbReference>
<evidence type="ECO:0000313" key="4">
    <source>
        <dbReference type="Proteomes" id="UP000317371"/>
    </source>
</evidence>
<dbReference type="PANTHER" id="PTHR30390:SF8">
    <property type="entry name" value="SUGAR ISOMERASE (SIS)"/>
    <property type="match status" value="1"/>
</dbReference>
<dbReference type="RefSeq" id="WP_141610336.1">
    <property type="nucleotide sequence ID" value="NZ_VIGC02000013.1"/>
</dbReference>
<dbReference type="GO" id="GO:1901135">
    <property type="term" value="P:carbohydrate derivative metabolic process"/>
    <property type="evidence" value="ECO:0007669"/>
    <property type="project" value="InterPro"/>
</dbReference>
<dbReference type="OrthoDB" id="9781311at2"/>
<dbReference type="Gene3D" id="3.40.50.10490">
    <property type="entry name" value="Glucose-6-phosphate isomerase like protein, domain 1"/>
    <property type="match status" value="1"/>
</dbReference>
<organism evidence="3 4">
    <name type="scientific">Litorilinea aerophila</name>
    <dbReference type="NCBI Taxonomy" id="1204385"/>
    <lineage>
        <taxon>Bacteria</taxon>
        <taxon>Bacillati</taxon>
        <taxon>Chloroflexota</taxon>
        <taxon>Caldilineae</taxon>
        <taxon>Caldilineales</taxon>
        <taxon>Caldilineaceae</taxon>
        <taxon>Litorilinea</taxon>
    </lineage>
</organism>